<evidence type="ECO:0000256" key="9">
    <source>
        <dbReference type="ARBA" id="ARBA00023173"/>
    </source>
</evidence>
<evidence type="ECO:0000313" key="14">
    <source>
        <dbReference type="EMBL" id="KZS11575.1"/>
    </source>
</evidence>
<dbReference type="Pfam" id="PF04906">
    <property type="entry name" value="Tweety"/>
    <property type="match status" value="1"/>
</dbReference>
<comment type="caution">
    <text evidence="14">The sequence shown here is derived from an EMBL/GenBank/DDBJ whole genome shotgun (WGS) entry which is preliminary data.</text>
</comment>
<evidence type="ECO:0000256" key="11">
    <source>
        <dbReference type="ARBA" id="ARBA00023214"/>
    </source>
</evidence>
<evidence type="ECO:0000256" key="12">
    <source>
        <dbReference type="ARBA" id="ARBA00023303"/>
    </source>
</evidence>
<feature type="transmembrane region" description="Helical" evidence="13">
    <location>
        <begin position="84"/>
        <end position="103"/>
    </location>
</feature>
<evidence type="ECO:0000256" key="13">
    <source>
        <dbReference type="RuleBase" id="RU361114"/>
    </source>
</evidence>
<comment type="function">
    <text evidence="13">Probable chloride channel.</text>
</comment>
<evidence type="ECO:0000256" key="1">
    <source>
        <dbReference type="ARBA" id="ARBA00004651"/>
    </source>
</evidence>
<dbReference type="EMBL" id="LRGB01001579">
    <property type="protein sequence ID" value="KZS11575.1"/>
    <property type="molecule type" value="Genomic_DNA"/>
</dbReference>
<proteinExistence type="inferred from homology"/>
<gene>
    <name evidence="14" type="ORF">APZ42_023708</name>
</gene>
<evidence type="ECO:0000256" key="4">
    <source>
        <dbReference type="ARBA" id="ARBA00022475"/>
    </source>
</evidence>
<dbReference type="GO" id="GO:0072320">
    <property type="term" value="F:volume-sensitive chloride channel activity"/>
    <property type="evidence" value="ECO:0007669"/>
    <property type="project" value="TreeGrafter"/>
</dbReference>
<keyword evidence="15" id="KW-1185">Reference proteome</keyword>
<dbReference type="PANTHER" id="PTHR12424:SF8">
    <property type="entry name" value="PROTEIN TWEETY"/>
    <property type="match status" value="1"/>
</dbReference>
<accession>A0A0P5J062</accession>
<keyword evidence="8 13" id="KW-0472">Membrane</keyword>
<evidence type="ECO:0000313" key="15">
    <source>
        <dbReference type="Proteomes" id="UP000076858"/>
    </source>
</evidence>
<dbReference type="InterPro" id="IPR006990">
    <property type="entry name" value="Tweety"/>
</dbReference>
<evidence type="ECO:0000256" key="8">
    <source>
        <dbReference type="ARBA" id="ARBA00023136"/>
    </source>
</evidence>
<keyword evidence="4" id="KW-1003">Cell membrane</keyword>
<dbReference type="GO" id="GO:0005886">
    <property type="term" value="C:plasma membrane"/>
    <property type="evidence" value="ECO:0007669"/>
    <property type="project" value="UniProtKB-SubCell"/>
</dbReference>
<keyword evidence="12 13" id="KW-0407">Ion channel</keyword>
<reference evidence="14 15" key="1">
    <citation type="submission" date="2016-03" db="EMBL/GenBank/DDBJ databases">
        <title>EvidentialGene: Evidence-directed Construction of Genes on Genomes.</title>
        <authorList>
            <person name="Gilbert D.G."/>
            <person name="Choi J.-H."/>
            <person name="Mockaitis K."/>
            <person name="Colbourne J."/>
            <person name="Pfrender M."/>
        </authorList>
    </citation>
    <scope>NUCLEOTIDE SEQUENCE [LARGE SCALE GENOMIC DNA]</scope>
    <source>
        <strain evidence="14 15">Xinb3</strain>
        <tissue evidence="14">Complete organism</tissue>
    </source>
</reference>
<sequence>MDGDYVPSLLATFYHSLPHVNITFQLVNSTFNPRSDIYLESLGVAASVPAVWLLLTLLILLSYLLSRCCDKQLRQGRSLYCHRWVLGVTAFICSATVAVGLYGNDDVHNAFLRFSTTLRAVQHNIDAVKDNSHSLKLNLETQSFPLADRLTEVVDDGKLLPNATIQRLALELLHGTTANINRSIDDMTLLYERLLPPSPLPPFLRVFDTVELYRWPITMGLLSAFILLCLILIFGVIRRIRCLLVMFAVLGLLMIIISWCTASVYVAVAMAMGDACVDPAGVIERLIANQYGADVADYYIHCPVDGAVKESGPFNNFVRQARLNIEKSEQLVAEFAALAEMHYSPKDVQPSLDKLTRSLKTATQNLATLAGLVDCAPLHRRYLDVLDVVCNKALFGLTFMLASALGSGLLFTLLVWVDSHVWIYLRKRKGYLQVAEADPFLPLSSSAGSSSRGAQGGSLNRPSLNPPQTYSSAGTYPGRHAHYRHTHTPPQTPPFPGTMNGRGSHNRHEQPSAPPLLLGPNNGQYPTLSKSCKTLESSDFY</sequence>
<keyword evidence="6 13" id="KW-1133">Transmembrane helix</keyword>
<keyword evidence="3 13" id="KW-0813">Transport</keyword>
<feature type="transmembrane region" description="Helical" evidence="13">
    <location>
        <begin position="213"/>
        <end position="237"/>
    </location>
</feature>
<evidence type="ECO:0000256" key="6">
    <source>
        <dbReference type="ARBA" id="ARBA00022989"/>
    </source>
</evidence>
<dbReference type="GO" id="GO:0005229">
    <property type="term" value="F:intracellularly calcium-gated chloride channel activity"/>
    <property type="evidence" value="ECO:0007669"/>
    <property type="project" value="TreeGrafter"/>
</dbReference>
<protein>
    <recommendedName>
        <fullName evidence="13">Protein tweety homolog</fullName>
    </recommendedName>
</protein>
<organism evidence="14 15">
    <name type="scientific">Daphnia magna</name>
    <dbReference type="NCBI Taxonomy" id="35525"/>
    <lineage>
        <taxon>Eukaryota</taxon>
        <taxon>Metazoa</taxon>
        <taxon>Ecdysozoa</taxon>
        <taxon>Arthropoda</taxon>
        <taxon>Crustacea</taxon>
        <taxon>Branchiopoda</taxon>
        <taxon>Diplostraca</taxon>
        <taxon>Cladocera</taxon>
        <taxon>Anomopoda</taxon>
        <taxon>Daphniidae</taxon>
        <taxon>Daphnia</taxon>
    </lineage>
</organism>
<evidence type="ECO:0000256" key="10">
    <source>
        <dbReference type="ARBA" id="ARBA00023180"/>
    </source>
</evidence>
<feature type="transmembrane region" description="Helical" evidence="13">
    <location>
        <begin position="42"/>
        <end position="64"/>
    </location>
</feature>
<dbReference type="PANTHER" id="PTHR12424">
    <property type="entry name" value="TWEETY-RELATED"/>
    <property type="match status" value="1"/>
</dbReference>
<dbReference type="AlphaFoldDB" id="A0A0P5J062"/>
<keyword evidence="11 13" id="KW-0868">Chloride</keyword>
<evidence type="ECO:0000256" key="5">
    <source>
        <dbReference type="ARBA" id="ARBA00022692"/>
    </source>
</evidence>
<comment type="subcellular location">
    <subcellularLocation>
        <location evidence="1 13">Cell membrane</location>
        <topology evidence="1 13">Multi-pass membrane protein</topology>
    </subcellularLocation>
</comment>
<keyword evidence="5 13" id="KW-0812">Transmembrane</keyword>
<comment type="similarity">
    <text evidence="2 13">Belongs to the tweety family.</text>
</comment>
<dbReference type="Proteomes" id="UP000076858">
    <property type="component" value="Unassembled WGS sequence"/>
</dbReference>
<evidence type="ECO:0000256" key="7">
    <source>
        <dbReference type="ARBA" id="ARBA00023065"/>
    </source>
</evidence>
<feature type="transmembrane region" description="Helical" evidence="13">
    <location>
        <begin position="244"/>
        <end position="268"/>
    </location>
</feature>
<keyword evidence="10" id="KW-0325">Glycoprotein</keyword>
<dbReference type="OrthoDB" id="187568at2759"/>
<dbReference type="GO" id="GO:0034707">
    <property type="term" value="C:chloride channel complex"/>
    <property type="evidence" value="ECO:0007669"/>
    <property type="project" value="UniProtKB-UniRule"/>
</dbReference>
<keyword evidence="7 13" id="KW-0406">Ion transport</keyword>
<name>A0A0P5J062_9CRUS</name>
<evidence type="ECO:0000256" key="2">
    <source>
        <dbReference type="ARBA" id="ARBA00009849"/>
    </source>
</evidence>
<evidence type="ECO:0000256" key="3">
    <source>
        <dbReference type="ARBA" id="ARBA00022448"/>
    </source>
</evidence>
<keyword evidence="9 13" id="KW-0869">Chloride channel</keyword>
<feature type="transmembrane region" description="Helical" evidence="13">
    <location>
        <begin position="393"/>
        <end position="417"/>
    </location>
</feature>